<dbReference type="Proteomes" id="UP000030643">
    <property type="component" value="Unassembled WGS sequence"/>
</dbReference>
<reference evidence="3" key="1">
    <citation type="journal article" date="2014" name="Genome Announc.">
        <title>Draft genome sequence of Weissella oryzae SG25T, isolated from fermented rice grains.</title>
        <authorList>
            <person name="Tanizawa Y."/>
            <person name="Fujisawa T."/>
            <person name="Mochizuki T."/>
            <person name="Kaminuma E."/>
            <person name="Suzuki Y."/>
            <person name="Nakamura Y."/>
            <person name="Tohno M."/>
        </authorList>
    </citation>
    <scope>NUCLEOTIDE SEQUENCE [LARGE SCALE GENOMIC DNA]</scope>
    <source>
        <strain evidence="3">DSM 25784 / JCM 18191 / LMG 30913 / SG25</strain>
    </source>
</reference>
<evidence type="ECO:0000256" key="1">
    <source>
        <dbReference type="SAM" id="Phobius"/>
    </source>
</evidence>
<keyword evidence="1" id="KW-0812">Transmembrane</keyword>
<keyword evidence="1" id="KW-0472">Membrane</keyword>
<dbReference type="AlphaFoldDB" id="A0A069D0I2"/>
<feature type="transmembrane region" description="Helical" evidence="1">
    <location>
        <begin position="12"/>
        <end position="27"/>
    </location>
</feature>
<proteinExistence type="predicted"/>
<protein>
    <submittedName>
        <fullName evidence="2">Uncharacterized protein</fullName>
    </submittedName>
</protein>
<dbReference type="EMBL" id="DF820488">
    <property type="protein sequence ID" value="GAK30811.1"/>
    <property type="molecule type" value="Genomic_DNA"/>
</dbReference>
<accession>A0A069D0I2</accession>
<gene>
    <name evidence="2" type="ORF">WOSG25_050830</name>
</gene>
<evidence type="ECO:0000313" key="2">
    <source>
        <dbReference type="EMBL" id="GAK30811.1"/>
    </source>
</evidence>
<evidence type="ECO:0000313" key="3">
    <source>
        <dbReference type="Proteomes" id="UP000030643"/>
    </source>
</evidence>
<keyword evidence="3" id="KW-1185">Reference proteome</keyword>
<organism evidence="2 3">
    <name type="scientific">Weissella oryzae (strain DSM 25784 / JCM 18191 / LMG 30913 / SG25)</name>
    <dbReference type="NCBI Taxonomy" id="1329250"/>
    <lineage>
        <taxon>Bacteria</taxon>
        <taxon>Bacillati</taxon>
        <taxon>Bacillota</taxon>
        <taxon>Bacilli</taxon>
        <taxon>Lactobacillales</taxon>
        <taxon>Lactobacillaceae</taxon>
        <taxon>Weissella</taxon>
    </lineage>
</organism>
<dbReference type="STRING" id="1329250.WOSG25_050830"/>
<sequence length="141" mass="16073">MDGAVKISRNWWIAIVVILVLVVGFGVKKHMDNETIKHNVIVNEQKIAKKLISEYDGIKKIEFTRVSSDEAMGQYELRVNDDKVSLGYNNYGQGVDKGRFADGDDVIEETSLSNAMKRDKRIPVKDINLDKYNVIYYTTVD</sequence>
<keyword evidence="1" id="KW-1133">Transmembrane helix</keyword>
<name>A0A069D0I2_WEIOS</name>